<dbReference type="Pfam" id="PF17777">
    <property type="entry name" value="RL10P_insert"/>
    <property type="match status" value="1"/>
</dbReference>
<evidence type="ECO:0000313" key="9">
    <source>
        <dbReference type="Proteomes" id="UP000186851"/>
    </source>
</evidence>
<dbReference type="GO" id="GO:0000027">
    <property type="term" value="P:ribosomal large subunit assembly"/>
    <property type="evidence" value="ECO:0007669"/>
    <property type="project" value="TreeGrafter"/>
</dbReference>
<comment type="similarity">
    <text evidence="1 6">Belongs to the universal ribosomal protein uL10 family.</text>
</comment>
<evidence type="ECO:0000256" key="6">
    <source>
        <dbReference type="HAMAP-Rule" id="MF_00280"/>
    </source>
</evidence>
<dbReference type="InterPro" id="IPR040637">
    <property type="entry name" value="Ribosomal_uL10-like_insert"/>
</dbReference>
<reference evidence="8" key="1">
    <citation type="journal article" date="2017" name="Nature">
        <title>Asgard archaea illuminate the origin of eukaryotic cellular complexity.</title>
        <authorList>
            <person name="Zaremba-Niedzwiedzka K."/>
            <person name="Caceres E.F."/>
            <person name="Saw J.H."/>
            <person name="Backstrom D."/>
            <person name="Juzokaite L."/>
            <person name="Vancaester E."/>
            <person name="Seitz K.W."/>
            <person name="Anantharaman K."/>
            <person name="Starnawski P."/>
            <person name="Kjeldsen K.U."/>
            <person name="Scott M.B."/>
            <person name="Nunoura T."/>
            <person name="Banfield J.F."/>
            <person name="Schramm A."/>
            <person name="Baker B.J."/>
            <person name="Spang A."/>
            <person name="Ettema T.J.G."/>
        </authorList>
    </citation>
    <scope>NUCLEOTIDE SEQUENCE</scope>
    <source>
        <strain evidence="8">LCB_4</strain>
    </source>
</reference>
<sequence length="291" mass="32335">MSVIAKQRPALERKKNIVQELIKLINKYNVVGLIKMENIGLKQVQNIKKKLKGLGIIKMAKNSTIRLSLINSGKPGLAKLAEYIKGPTALIFSEINGFKLMKFIKENKTKAYAKAGMKAESDIIIPAGNTGFQPGPMITELNELGLKTKVVSGTIWIAQDTTIVKAGEEISRKIAQLLVKLNIQPVSIGLELTAVYESGLILTKSDLDIDVEDIKNKIQQAYVSTYNLSLNIGYPTKENITQLILKAYMEAYNLTRNSKIILPETIEELLLTAHNEANTLYNTLKERNPNI</sequence>
<feature type="domain" description="Large ribosomal subunit protein uL10-like insertion" evidence="7">
    <location>
        <begin position="113"/>
        <end position="183"/>
    </location>
</feature>
<dbReference type="Pfam" id="PF00466">
    <property type="entry name" value="Ribosomal_L10"/>
    <property type="match status" value="1"/>
</dbReference>
<comment type="subunit">
    <text evidence="6">Part of the 50S ribosomal subunit. Forms part of the ribosomal stalk which helps the ribosome interact with GTP-bound translation factors. Forms a heptameric L10(L12)2(L12)2(L12)2 complex, where L10 forms an elongated spine to which the L12 dimers bind in a sequential fashion.</text>
</comment>
<evidence type="ECO:0000256" key="3">
    <source>
        <dbReference type="ARBA" id="ARBA00022884"/>
    </source>
</evidence>
<dbReference type="Gene3D" id="3.30.70.1730">
    <property type="match status" value="1"/>
</dbReference>
<dbReference type="GO" id="GO:0003735">
    <property type="term" value="F:structural constituent of ribosome"/>
    <property type="evidence" value="ECO:0007669"/>
    <property type="project" value="TreeGrafter"/>
</dbReference>
<dbReference type="GO" id="GO:0070180">
    <property type="term" value="F:large ribosomal subunit rRNA binding"/>
    <property type="evidence" value="ECO:0007669"/>
    <property type="project" value="UniProtKB-UniRule"/>
</dbReference>
<dbReference type="InterPro" id="IPR043164">
    <property type="entry name" value="Ribosomal_uL10-like_insert_sf"/>
</dbReference>
<dbReference type="EMBL" id="CP091871">
    <property type="protein sequence ID" value="WEU40817.1"/>
    <property type="molecule type" value="Genomic_DNA"/>
</dbReference>
<dbReference type="KEGG" id="oyw:OdinLCB4_002555"/>
<dbReference type="SUPFAM" id="SSF160369">
    <property type="entry name" value="Ribosomal protein L10-like"/>
    <property type="match status" value="1"/>
</dbReference>
<keyword evidence="3 6" id="KW-0694">RNA-binding</keyword>
<evidence type="ECO:0000259" key="7">
    <source>
        <dbReference type="Pfam" id="PF17777"/>
    </source>
</evidence>
<organism evidence="8 9">
    <name type="scientific">Odinarchaeota yellowstonii (strain LCB_4)</name>
    <dbReference type="NCBI Taxonomy" id="1841599"/>
    <lineage>
        <taxon>Archaea</taxon>
        <taxon>Promethearchaeati</taxon>
        <taxon>Candidatus Odinarchaeota</taxon>
        <taxon>Candidatus Odinarchaeia</taxon>
        <taxon>Candidatus Odinarchaeales</taxon>
        <taxon>Candidatus Odinarchaeaceae</taxon>
        <taxon>Candidatus Odinarchaeum</taxon>
    </lineage>
</organism>
<accession>A0AAF0D369</accession>
<gene>
    <name evidence="6" type="primary">rpl10</name>
    <name evidence="6" type="synonym">rplP0</name>
    <name evidence="8" type="ORF">OdinLCB4_002555</name>
</gene>
<dbReference type="InterPro" id="IPR043141">
    <property type="entry name" value="Ribosomal_uL10-like_sf"/>
</dbReference>
<keyword evidence="5 6" id="KW-0687">Ribonucleoprotein</keyword>
<protein>
    <recommendedName>
        <fullName evidence="6">Large ribosomal subunit protein uL10</fullName>
    </recommendedName>
    <alternativeName>
        <fullName evidence="6">Acidic ribosomal protein P0 homolog</fullName>
    </alternativeName>
</protein>
<dbReference type="InterPro" id="IPR001790">
    <property type="entry name" value="Ribosomal_uL10"/>
</dbReference>
<name>A0AAF0D369_ODILC</name>
<proteinExistence type="inferred from homology"/>
<evidence type="ECO:0000256" key="1">
    <source>
        <dbReference type="ARBA" id="ARBA00008889"/>
    </source>
</evidence>
<dbReference type="InterPro" id="IPR050323">
    <property type="entry name" value="Ribosomal_protein_uL10"/>
</dbReference>
<evidence type="ECO:0000256" key="2">
    <source>
        <dbReference type="ARBA" id="ARBA00022730"/>
    </source>
</evidence>
<dbReference type="Gene3D" id="3.90.105.20">
    <property type="match status" value="1"/>
</dbReference>
<dbReference type="FunFam" id="3.90.105.20:FF:000001">
    <property type="entry name" value="60S acidic ribosomal protein P0"/>
    <property type="match status" value="1"/>
</dbReference>
<dbReference type="PANTHER" id="PTHR45699">
    <property type="entry name" value="60S ACIDIC RIBOSOMAL PROTEIN P0"/>
    <property type="match status" value="1"/>
</dbReference>
<comment type="function">
    <text evidence="6">Forms part of the ribosomal stalk, playing a central role in the interaction of the ribosome with GTP-bound translation factors.</text>
</comment>
<dbReference type="GO" id="GO:0002181">
    <property type="term" value="P:cytoplasmic translation"/>
    <property type="evidence" value="ECO:0007669"/>
    <property type="project" value="TreeGrafter"/>
</dbReference>
<dbReference type="GO" id="GO:0022625">
    <property type="term" value="C:cytosolic large ribosomal subunit"/>
    <property type="evidence" value="ECO:0007669"/>
    <property type="project" value="TreeGrafter"/>
</dbReference>
<evidence type="ECO:0000256" key="5">
    <source>
        <dbReference type="ARBA" id="ARBA00023274"/>
    </source>
</evidence>
<dbReference type="AlphaFoldDB" id="A0AAF0D369"/>
<dbReference type="InterPro" id="IPR022909">
    <property type="entry name" value="Ribosomal_uL10_arc"/>
</dbReference>
<dbReference type="PANTHER" id="PTHR45699:SF3">
    <property type="entry name" value="LARGE RIBOSOMAL SUBUNIT PROTEIN UL10"/>
    <property type="match status" value="1"/>
</dbReference>
<evidence type="ECO:0000256" key="4">
    <source>
        <dbReference type="ARBA" id="ARBA00022980"/>
    </source>
</evidence>
<dbReference type="Proteomes" id="UP000186851">
    <property type="component" value="Chromosome"/>
</dbReference>
<keyword evidence="4 6" id="KW-0689">Ribosomal protein</keyword>
<evidence type="ECO:0000313" key="8">
    <source>
        <dbReference type="EMBL" id="WEU40817.1"/>
    </source>
</evidence>
<reference evidence="8" key="2">
    <citation type="journal article" date="2022" name="Nat. Microbiol.">
        <title>A closed Candidatus Odinarchaeum chromosome exposes Asgard archaeal viruses.</title>
        <authorList>
            <person name="Tamarit D."/>
            <person name="Caceres E.F."/>
            <person name="Krupovic M."/>
            <person name="Nijland R."/>
            <person name="Eme L."/>
            <person name="Robinson N.P."/>
            <person name="Ettema T.J.G."/>
        </authorList>
    </citation>
    <scope>NUCLEOTIDE SEQUENCE</scope>
    <source>
        <strain evidence="8">LCB_4</strain>
    </source>
</reference>
<keyword evidence="2 6" id="KW-0699">rRNA-binding</keyword>
<dbReference type="HAMAP" id="MF_00280">
    <property type="entry name" value="Ribosomal_uL10_arch"/>
    <property type="match status" value="1"/>
</dbReference>
<dbReference type="Gene3D" id="6.10.140.760">
    <property type="match status" value="1"/>
</dbReference>